<name>A0ABW5FTY9_9PSEU</name>
<dbReference type="EMBL" id="JBHUKR010000007">
    <property type="protein sequence ID" value="MFD2417704.1"/>
    <property type="molecule type" value="Genomic_DNA"/>
</dbReference>
<dbReference type="InterPro" id="IPR036388">
    <property type="entry name" value="WH-like_DNA-bd_sf"/>
</dbReference>
<proteinExistence type="inferred from homology"/>
<comment type="similarity">
    <text evidence="1">Belongs to the BlaI transcriptional regulatory family.</text>
</comment>
<comment type="caution">
    <text evidence="5">The sequence shown here is derived from an EMBL/GenBank/DDBJ whole genome shotgun (WGS) entry which is preliminary data.</text>
</comment>
<dbReference type="InterPro" id="IPR036390">
    <property type="entry name" value="WH_DNA-bd_sf"/>
</dbReference>
<organism evidence="5 6">
    <name type="scientific">Amycolatopsis pigmentata</name>
    <dbReference type="NCBI Taxonomy" id="450801"/>
    <lineage>
        <taxon>Bacteria</taxon>
        <taxon>Bacillati</taxon>
        <taxon>Actinomycetota</taxon>
        <taxon>Actinomycetes</taxon>
        <taxon>Pseudonocardiales</taxon>
        <taxon>Pseudonocardiaceae</taxon>
        <taxon>Amycolatopsis</taxon>
    </lineage>
</organism>
<dbReference type="PIRSF" id="PIRSF019455">
    <property type="entry name" value="CopR_AtkY"/>
    <property type="match status" value="1"/>
</dbReference>
<accession>A0ABW5FTY9</accession>
<keyword evidence="2" id="KW-0805">Transcription regulation</keyword>
<dbReference type="RefSeq" id="WP_378266471.1">
    <property type="nucleotide sequence ID" value="NZ_JBHUKR010000007.1"/>
</dbReference>
<protein>
    <submittedName>
        <fullName evidence="5">BlaI/MecI/CopY family transcriptional regulator</fullName>
    </submittedName>
</protein>
<dbReference type="SUPFAM" id="SSF46785">
    <property type="entry name" value="Winged helix' DNA-binding domain"/>
    <property type="match status" value="1"/>
</dbReference>
<keyword evidence="4" id="KW-0804">Transcription</keyword>
<dbReference type="Pfam" id="PF03965">
    <property type="entry name" value="Penicillinase_R"/>
    <property type="match status" value="1"/>
</dbReference>
<evidence type="ECO:0000256" key="2">
    <source>
        <dbReference type="ARBA" id="ARBA00023015"/>
    </source>
</evidence>
<keyword evidence="3" id="KW-0238">DNA-binding</keyword>
<reference evidence="6" key="1">
    <citation type="journal article" date="2019" name="Int. J. Syst. Evol. Microbiol.">
        <title>The Global Catalogue of Microorganisms (GCM) 10K type strain sequencing project: providing services to taxonomists for standard genome sequencing and annotation.</title>
        <authorList>
            <consortium name="The Broad Institute Genomics Platform"/>
            <consortium name="The Broad Institute Genome Sequencing Center for Infectious Disease"/>
            <person name="Wu L."/>
            <person name="Ma J."/>
        </authorList>
    </citation>
    <scope>NUCLEOTIDE SEQUENCE [LARGE SCALE GENOMIC DNA]</scope>
    <source>
        <strain evidence="6">CGMCC 4.7645</strain>
    </source>
</reference>
<gene>
    <name evidence="5" type="ORF">ACFSXZ_15365</name>
</gene>
<dbReference type="Gene3D" id="1.10.10.10">
    <property type="entry name" value="Winged helix-like DNA-binding domain superfamily/Winged helix DNA-binding domain"/>
    <property type="match status" value="1"/>
</dbReference>
<evidence type="ECO:0000256" key="4">
    <source>
        <dbReference type="ARBA" id="ARBA00023163"/>
    </source>
</evidence>
<keyword evidence="6" id="KW-1185">Reference proteome</keyword>
<dbReference type="Proteomes" id="UP001597417">
    <property type="component" value="Unassembled WGS sequence"/>
</dbReference>
<sequence length="124" mass="13727">MPAGRLGDLERAVMDVLWARGEPATVRAVHDDLADRNLAYTTVMTVLARLAEKDVVRRTRSGRAWWYLPKVGKAEYVAELMLNALELTGDRAPALARFAKSVSLAEAEALRQALADQAKARHSR</sequence>
<evidence type="ECO:0000256" key="3">
    <source>
        <dbReference type="ARBA" id="ARBA00023125"/>
    </source>
</evidence>
<dbReference type="Gene3D" id="6.10.140.850">
    <property type="match status" value="1"/>
</dbReference>
<evidence type="ECO:0000313" key="5">
    <source>
        <dbReference type="EMBL" id="MFD2417704.1"/>
    </source>
</evidence>
<dbReference type="InterPro" id="IPR005650">
    <property type="entry name" value="BlaI_family"/>
</dbReference>
<evidence type="ECO:0000313" key="6">
    <source>
        <dbReference type="Proteomes" id="UP001597417"/>
    </source>
</evidence>
<evidence type="ECO:0000256" key="1">
    <source>
        <dbReference type="ARBA" id="ARBA00011046"/>
    </source>
</evidence>